<evidence type="ECO:0000313" key="10">
    <source>
        <dbReference type="Proteomes" id="UP001596547"/>
    </source>
</evidence>
<organism evidence="9 10">
    <name type="scientific">Halomarina halobia</name>
    <dbReference type="NCBI Taxonomy" id="3033386"/>
    <lineage>
        <taxon>Archaea</taxon>
        <taxon>Methanobacteriati</taxon>
        <taxon>Methanobacteriota</taxon>
        <taxon>Stenosarchaea group</taxon>
        <taxon>Halobacteria</taxon>
        <taxon>Halobacteriales</taxon>
        <taxon>Natronomonadaceae</taxon>
        <taxon>Halomarina</taxon>
    </lineage>
</organism>
<dbReference type="Pfam" id="PF01112">
    <property type="entry name" value="Asparaginase_2"/>
    <property type="match status" value="1"/>
</dbReference>
<sequence length="298" mass="30141">MHVIAHGGAGGAVEEPERRQATLDEATAAGAAAATSVGAVVATVRALESSPRFNAGVGGAIQSDGVVRTDAGIMTDDRRIGAACSMPGVERACEVARVVLEETPHVCVSGVHAADLAAAFGIETGVDLRSEDTRERWADLDPSPPARDDPRGQLDWLTGEFGGSAATGDDAHPEDYDTVGAVATDGETLATCTSTGGRWAALAGRVGDVPQVGSGFFATHAGGASATGAGEDIVRVTLARRAVDHLELGRNAETAAELAVEEFEEITGSEAGVVVMDRDGDAGSAFNSAGMQTSVAGE</sequence>
<dbReference type="EC" id="3.5.1.1" evidence="1"/>
<evidence type="ECO:0000256" key="7">
    <source>
        <dbReference type="PIRSR" id="PIRSR600246-3"/>
    </source>
</evidence>
<dbReference type="GeneID" id="79313855"/>
<protein>
    <recommendedName>
        <fullName evidence="3">Plant-type L-asparaginase</fullName>
        <ecNumber evidence="1">3.5.1.1</ecNumber>
    </recommendedName>
    <alternativeName>
        <fullName evidence="2">L-asparagine amidohydrolase</fullName>
    </alternativeName>
</protein>
<proteinExistence type="predicted"/>
<dbReference type="RefSeq" id="WP_276304316.1">
    <property type="nucleotide sequence ID" value="NZ_CP119992.1"/>
</dbReference>
<feature type="region of interest" description="Disordered" evidence="8">
    <location>
        <begin position="1"/>
        <end position="22"/>
    </location>
</feature>
<accession>A0ABD6A763</accession>
<keyword evidence="10" id="KW-1185">Reference proteome</keyword>
<evidence type="ECO:0000256" key="8">
    <source>
        <dbReference type="SAM" id="MobiDB-lite"/>
    </source>
</evidence>
<feature type="binding site" evidence="6">
    <location>
        <begin position="227"/>
        <end position="230"/>
    </location>
    <ligand>
        <name>substrate</name>
    </ligand>
</feature>
<gene>
    <name evidence="9" type="ORF">ACFQPE_06390</name>
</gene>
<comment type="catalytic activity">
    <reaction evidence="4">
        <text>L-asparagine + H2O = L-aspartate + NH4(+)</text>
        <dbReference type="Rhea" id="RHEA:21016"/>
        <dbReference type="ChEBI" id="CHEBI:15377"/>
        <dbReference type="ChEBI" id="CHEBI:28938"/>
        <dbReference type="ChEBI" id="CHEBI:29991"/>
        <dbReference type="ChEBI" id="CHEBI:58048"/>
        <dbReference type="EC" id="3.5.1.1"/>
    </reaction>
</comment>
<feature type="active site" description="Nucleophile" evidence="5">
    <location>
        <position position="178"/>
    </location>
</feature>
<dbReference type="PANTHER" id="PTHR10188">
    <property type="entry name" value="L-ASPARAGINASE"/>
    <property type="match status" value="1"/>
</dbReference>
<dbReference type="Proteomes" id="UP001596547">
    <property type="component" value="Unassembled WGS sequence"/>
</dbReference>
<evidence type="ECO:0000256" key="5">
    <source>
        <dbReference type="PIRSR" id="PIRSR600246-1"/>
    </source>
</evidence>
<reference evidence="9 10" key="1">
    <citation type="journal article" date="2019" name="Int. J. Syst. Evol. Microbiol.">
        <title>The Global Catalogue of Microorganisms (GCM) 10K type strain sequencing project: providing services to taxonomists for standard genome sequencing and annotation.</title>
        <authorList>
            <consortium name="The Broad Institute Genomics Platform"/>
            <consortium name="The Broad Institute Genome Sequencing Center for Infectious Disease"/>
            <person name="Wu L."/>
            <person name="Ma J."/>
        </authorList>
    </citation>
    <scope>NUCLEOTIDE SEQUENCE [LARGE SCALE GENOMIC DNA]</scope>
    <source>
        <strain evidence="9 10">PSR21</strain>
    </source>
</reference>
<evidence type="ECO:0000256" key="6">
    <source>
        <dbReference type="PIRSR" id="PIRSR600246-2"/>
    </source>
</evidence>
<evidence type="ECO:0000256" key="2">
    <source>
        <dbReference type="ARBA" id="ARBA00030414"/>
    </source>
</evidence>
<dbReference type="GO" id="GO:0004067">
    <property type="term" value="F:asparaginase activity"/>
    <property type="evidence" value="ECO:0007669"/>
    <property type="project" value="UniProtKB-EC"/>
</dbReference>
<feature type="site" description="Cleavage; by autolysis" evidence="7">
    <location>
        <begin position="177"/>
        <end position="178"/>
    </location>
</feature>
<evidence type="ECO:0000256" key="3">
    <source>
        <dbReference type="ARBA" id="ARBA00044776"/>
    </source>
</evidence>
<feature type="binding site" evidence="6">
    <location>
        <begin position="205"/>
        <end position="208"/>
    </location>
    <ligand>
        <name>substrate</name>
    </ligand>
</feature>
<dbReference type="AlphaFoldDB" id="A0ABD6A763"/>
<dbReference type="SUPFAM" id="SSF56235">
    <property type="entry name" value="N-terminal nucleophile aminohydrolases (Ntn hydrolases)"/>
    <property type="match status" value="1"/>
</dbReference>
<evidence type="ECO:0000256" key="4">
    <source>
        <dbReference type="ARBA" id="ARBA00049366"/>
    </source>
</evidence>
<feature type="region of interest" description="Disordered" evidence="8">
    <location>
        <begin position="133"/>
        <end position="152"/>
    </location>
</feature>
<comment type="caution">
    <text evidence="9">The sequence shown here is derived from an EMBL/GenBank/DDBJ whole genome shotgun (WGS) entry which is preliminary data.</text>
</comment>
<dbReference type="Gene3D" id="3.60.20.30">
    <property type="entry name" value="(Glycosyl)asparaginase"/>
    <property type="match status" value="1"/>
</dbReference>
<dbReference type="InterPro" id="IPR000246">
    <property type="entry name" value="Peptidase_T2"/>
</dbReference>
<dbReference type="InterPro" id="IPR029055">
    <property type="entry name" value="Ntn_hydrolases_N"/>
</dbReference>
<evidence type="ECO:0000256" key="1">
    <source>
        <dbReference type="ARBA" id="ARBA00012920"/>
    </source>
</evidence>
<dbReference type="PANTHER" id="PTHR10188:SF6">
    <property type="entry name" value="N(4)-(BETA-N-ACETYLGLUCOSAMINYL)-L-ASPARAGINASE"/>
    <property type="match status" value="1"/>
</dbReference>
<name>A0ABD6A763_9EURY</name>
<dbReference type="EMBL" id="JBHTBF010000002">
    <property type="protein sequence ID" value="MFC7316426.1"/>
    <property type="molecule type" value="Genomic_DNA"/>
</dbReference>
<evidence type="ECO:0000313" key="9">
    <source>
        <dbReference type="EMBL" id="MFC7316426.1"/>
    </source>
</evidence>